<gene>
    <name evidence="1" type="ORF">DYP60_06420</name>
</gene>
<reference evidence="2" key="1">
    <citation type="submission" date="2018-08" db="EMBL/GenBank/DDBJ databases">
        <authorList>
            <person name="Grouzdev D.S."/>
            <person name="Krutkina M.S."/>
        </authorList>
    </citation>
    <scope>NUCLEOTIDE SEQUENCE [LARGE SCALE GENOMIC DNA]</scope>
    <source>
        <strain evidence="2">4-11</strain>
    </source>
</reference>
<keyword evidence="2" id="KW-1185">Reference proteome</keyword>
<proteinExistence type="predicted"/>
<dbReference type="Proteomes" id="UP000264002">
    <property type="component" value="Unassembled WGS sequence"/>
</dbReference>
<protein>
    <submittedName>
        <fullName evidence="1">Uncharacterized protein</fullName>
    </submittedName>
</protein>
<name>A0A372MGK3_9SPIR</name>
<sequence length="74" mass="7641">MKGINTPGQALDSGGVASFSAPRDGVSHLAFPALAPERNHHADSFPLAPLGNEIPYDMIEQGISSAVTNKAPSL</sequence>
<comment type="caution">
    <text evidence="1">The sequence shown here is derived from an EMBL/GenBank/DDBJ whole genome shotgun (WGS) entry which is preliminary data.</text>
</comment>
<dbReference type="RefSeq" id="WP_117330073.1">
    <property type="nucleotide sequence ID" value="NZ_QUWK01000006.1"/>
</dbReference>
<evidence type="ECO:0000313" key="2">
    <source>
        <dbReference type="Proteomes" id="UP000264002"/>
    </source>
</evidence>
<dbReference type="AlphaFoldDB" id="A0A372MGK3"/>
<dbReference type="EMBL" id="QUWK01000006">
    <property type="protein sequence ID" value="RFU94864.1"/>
    <property type="molecule type" value="Genomic_DNA"/>
</dbReference>
<reference evidence="1 2" key="2">
    <citation type="submission" date="2018-09" db="EMBL/GenBank/DDBJ databases">
        <title>Genome of Sphaerochaeta halotolerans strain 4-11.</title>
        <authorList>
            <person name="Nazina T.N."/>
            <person name="Sokolova D.S."/>
        </authorList>
    </citation>
    <scope>NUCLEOTIDE SEQUENCE [LARGE SCALE GENOMIC DNA]</scope>
    <source>
        <strain evidence="1 2">4-11</strain>
    </source>
</reference>
<accession>A0A372MGK3</accession>
<evidence type="ECO:0000313" key="1">
    <source>
        <dbReference type="EMBL" id="RFU94864.1"/>
    </source>
</evidence>
<organism evidence="1 2">
    <name type="scientific">Sphaerochaeta halotolerans</name>
    <dbReference type="NCBI Taxonomy" id="2293840"/>
    <lineage>
        <taxon>Bacteria</taxon>
        <taxon>Pseudomonadati</taxon>
        <taxon>Spirochaetota</taxon>
        <taxon>Spirochaetia</taxon>
        <taxon>Spirochaetales</taxon>
        <taxon>Sphaerochaetaceae</taxon>
        <taxon>Sphaerochaeta</taxon>
    </lineage>
</organism>